<dbReference type="Proteomes" id="UP000663870">
    <property type="component" value="Unassembled WGS sequence"/>
</dbReference>
<keyword evidence="3" id="KW-1185">Reference proteome</keyword>
<dbReference type="EMBL" id="CAJNOH010016092">
    <property type="protein sequence ID" value="CAF1568722.1"/>
    <property type="molecule type" value="Genomic_DNA"/>
</dbReference>
<evidence type="ECO:0000313" key="1">
    <source>
        <dbReference type="EMBL" id="CAF1568722.1"/>
    </source>
</evidence>
<feature type="non-terminal residue" evidence="2">
    <location>
        <position position="1"/>
    </location>
</feature>
<dbReference type="Proteomes" id="UP000663854">
    <property type="component" value="Unassembled WGS sequence"/>
</dbReference>
<evidence type="ECO:0000313" key="3">
    <source>
        <dbReference type="Proteomes" id="UP000663870"/>
    </source>
</evidence>
<comment type="caution">
    <text evidence="2">The sequence shown here is derived from an EMBL/GenBank/DDBJ whole genome shotgun (WGS) entry which is preliminary data.</text>
</comment>
<dbReference type="AlphaFoldDB" id="A0A816GYA2"/>
<organism evidence="2 3">
    <name type="scientific">Rotaria sordida</name>
    <dbReference type="NCBI Taxonomy" id="392033"/>
    <lineage>
        <taxon>Eukaryota</taxon>
        <taxon>Metazoa</taxon>
        <taxon>Spiralia</taxon>
        <taxon>Gnathifera</taxon>
        <taxon>Rotifera</taxon>
        <taxon>Eurotatoria</taxon>
        <taxon>Bdelloidea</taxon>
        <taxon>Philodinida</taxon>
        <taxon>Philodinidae</taxon>
        <taxon>Rotaria</taxon>
    </lineage>
</organism>
<evidence type="ECO:0000313" key="2">
    <source>
        <dbReference type="EMBL" id="CAF1680362.1"/>
    </source>
</evidence>
<sequence>MRWAFEEWKSYIYDLADEQRTMHMAEQYSDRRIM</sequence>
<reference evidence="2" key="1">
    <citation type="submission" date="2021-02" db="EMBL/GenBank/DDBJ databases">
        <authorList>
            <person name="Nowell W R."/>
        </authorList>
    </citation>
    <scope>NUCLEOTIDE SEQUENCE</scope>
</reference>
<proteinExistence type="predicted"/>
<dbReference type="EMBL" id="CAJNOL010018034">
    <property type="protein sequence ID" value="CAF1680362.1"/>
    <property type="molecule type" value="Genomic_DNA"/>
</dbReference>
<gene>
    <name evidence="2" type="ORF">JXQ802_LOCUS59064</name>
    <name evidence="1" type="ORF">PYM288_LOCUS42413</name>
</gene>
<accession>A0A816GYA2</accession>
<protein>
    <submittedName>
        <fullName evidence="2">Uncharacterized protein</fullName>
    </submittedName>
</protein>
<name>A0A816GYA2_9BILA</name>